<feature type="non-terminal residue" evidence="1">
    <location>
        <position position="39"/>
    </location>
</feature>
<comment type="caution">
    <text evidence="1">The sequence shown here is derived from an EMBL/GenBank/DDBJ whole genome shotgun (WGS) entry which is preliminary data.</text>
</comment>
<organism evidence="1">
    <name type="scientific">marine sediment metagenome</name>
    <dbReference type="NCBI Taxonomy" id="412755"/>
    <lineage>
        <taxon>unclassified sequences</taxon>
        <taxon>metagenomes</taxon>
        <taxon>ecological metagenomes</taxon>
    </lineage>
</organism>
<name>X1ELE1_9ZZZZ</name>
<sequence length="39" mass="4480">DLFCPVQKRLKEFSLIDNLEPLKNDDQSVIAKAMKTVMT</sequence>
<dbReference type="AlphaFoldDB" id="X1ELE1"/>
<feature type="non-terminal residue" evidence="1">
    <location>
        <position position="1"/>
    </location>
</feature>
<evidence type="ECO:0000313" key="1">
    <source>
        <dbReference type="EMBL" id="GAH21160.1"/>
    </source>
</evidence>
<reference evidence="1" key="1">
    <citation type="journal article" date="2014" name="Front. Microbiol.">
        <title>High frequency of phylogenetically diverse reductive dehalogenase-homologous genes in deep subseafloor sedimentary metagenomes.</title>
        <authorList>
            <person name="Kawai M."/>
            <person name="Futagami T."/>
            <person name="Toyoda A."/>
            <person name="Takaki Y."/>
            <person name="Nishi S."/>
            <person name="Hori S."/>
            <person name="Arai W."/>
            <person name="Tsubouchi T."/>
            <person name="Morono Y."/>
            <person name="Uchiyama I."/>
            <person name="Ito T."/>
            <person name="Fujiyama A."/>
            <person name="Inagaki F."/>
            <person name="Takami H."/>
        </authorList>
    </citation>
    <scope>NUCLEOTIDE SEQUENCE</scope>
    <source>
        <strain evidence="1">Expedition CK06-06</strain>
    </source>
</reference>
<proteinExistence type="predicted"/>
<dbReference type="EMBL" id="BART01042187">
    <property type="protein sequence ID" value="GAH21160.1"/>
    <property type="molecule type" value="Genomic_DNA"/>
</dbReference>
<accession>X1ELE1</accession>
<protein>
    <submittedName>
        <fullName evidence="1">Uncharacterized protein</fullName>
    </submittedName>
</protein>
<gene>
    <name evidence="1" type="ORF">S01H4_67255</name>
</gene>